<feature type="chain" id="PRO_5032826671" evidence="1">
    <location>
        <begin position="20"/>
        <end position="61"/>
    </location>
</feature>
<feature type="signal peptide" evidence="1">
    <location>
        <begin position="1"/>
        <end position="19"/>
    </location>
</feature>
<proteinExistence type="predicted"/>
<protein>
    <submittedName>
        <fullName evidence="2">Uncharacterized protein</fullName>
    </submittedName>
</protein>
<keyword evidence="3" id="KW-1185">Reference proteome</keyword>
<evidence type="ECO:0000313" key="3">
    <source>
        <dbReference type="Proteomes" id="UP000595224"/>
    </source>
</evidence>
<keyword evidence="1" id="KW-0732">Signal</keyword>
<gene>
    <name evidence="2" type="ORF">IWA51_06470</name>
</gene>
<accession>A0A7T3RBA1</accession>
<evidence type="ECO:0000256" key="1">
    <source>
        <dbReference type="SAM" id="SignalP"/>
    </source>
</evidence>
<organism evidence="2 3">
    <name type="scientific">Treponema peruense</name>
    <dbReference type="NCBI Taxonomy" id="2787628"/>
    <lineage>
        <taxon>Bacteria</taxon>
        <taxon>Pseudomonadati</taxon>
        <taxon>Spirochaetota</taxon>
        <taxon>Spirochaetia</taxon>
        <taxon>Spirochaetales</taxon>
        <taxon>Treponemataceae</taxon>
        <taxon>Treponema</taxon>
    </lineage>
</organism>
<sequence length="61" mass="6972">MKKLFTFICASLMAGSLFAQTFDSKKLAVEGVISLQQNRKDVSYELTDYEVSNDLTYFTYT</sequence>
<name>A0A7T3RBA1_9SPIR</name>
<evidence type="ECO:0000313" key="2">
    <source>
        <dbReference type="EMBL" id="QPZ99929.1"/>
    </source>
</evidence>
<dbReference type="EMBL" id="CP064936">
    <property type="protein sequence ID" value="QPZ99929.1"/>
    <property type="molecule type" value="Genomic_DNA"/>
</dbReference>
<dbReference type="RefSeq" id="WP_198441834.1">
    <property type="nucleotide sequence ID" value="NZ_CBCSHE010000003.1"/>
</dbReference>
<dbReference type="KEGG" id="tper:IWA51_06470"/>
<dbReference type="Proteomes" id="UP000595224">
    <property type="component" value="Chromosome"/>
</dbReference>
<dbReference type="AlphaFoldDB" id="A0A7T3RBA1"/>
<reference evidence="2 3" key="1">
    <citation type="submission" date="2020-11" db="EMBL/GenBank/DDBJ databases">
        <title>Treponema Peruensis nv. sp., first commensal Treponema isolated from human feces.</title>
        <authorList>
            <person name="Belkhou C."/>
            <person name="Raes J."/>
        </authorList>
    </citation>
    <scope>NUCLEOTIDE SEQUENCE [LARGE SCALE GENOMIC DNA]</scope>
    <source>
        <strain evidence="2 3">RCC2812</strain>
    </source>
</reference>